<proteinExistence type="predicted"/>
<accession>A0A4Y9XNB4</accession>
<protein>
    <submittedName>
        <fullName evidence="2">Uncharacterized protein</fullName>
    </submittedName>
</protein>
<evidence type="ECO:0000313" key="2">
    <source>
        <dbReference type="EMBL" id="TFY50857.1"/>
    </source>
</evidence>
<gene>
    <name evidence="2" type="ORF">EVG20_g11289</name>
</gene>
<reference evidence="2 3" key="1">
    <citation type="submission" date="2019-02" db="EMBL/GenBank/DDBJ databases">
        <title>Genome sequencing of the rare red list fungi Dentipellis fragilis.</title>
        <authorList>
            <person name="Buettner E."/>
            <person name="Kellner H."/>
        </authorList>
    </citation>
    <scope>NUCLEOTIDE SEQUENCE [LARGE SCALE GENOMIC DNA]</scope>
    <source>
        <strain evidence="2 3">DSM 105465</strain>
    </source>
</reference>
<keyword evidence="3" id="KW-1185">Reference proteome</keyword>
<evidence type="ECO:0000256" key="1">
    <source>
        <dbReference type="SAM" id="MobiDB-lite"/>
    </source>
</evidence>
<dbReference type="EMBL" id="SEOQ01001681">
    <property type="protein sequence ID" value="TFY50857.1"/>
    <property type="molecule type" value="Genomic_DNA"/>
</dbReference>
<sequence>MMLPPVTLALSPRPRVPLSPRPSHCRLVYSHTCFVVQIPHPTALSLTQACAAMSCALPPSLAHMLAPAPAPTHPALTCTSLHAAFACRPRPPTSCECPVMPLRRACLALVTPDWYATSRTIALPSLTSPPQASAASGGLRGEGTATSEVQAPAASSMKAGRERDRSAVSMVHSTCVRMLSSTFFVGRCPARRSKIASARSPAPPQPLLTHTSYHPHASHLCVVHACTRVVVCVLLLGLARTRPHPSIIRMPTHYRNVSCDGIYQDAASSTGAMSASSNVSGGASTSMNNFSSASMTTSSSSTSSAAMVCPAAHADRLTITDDTCSFHMISPCEGSWSTRYCTSHIYFWGIRGSRMRMGSRARRAAQQQHLRLVASRRGAGGDAEPASRGVADAGCGAAATFAATATAAGAGTDSQQPLARPLGPAHDIILALRAPLAHPSTFLPVPTHHVPPTYSIALCACPWPATPSCHMHRRSAPRLFCTRPYARPCHLLVHLHRISLHVYAITPVAYRILAWSAWCRLSSRRRSRLTCRLAIILTCAVFARASVHGHRLAARVPCHTRILSTTGLLARSRIHLPSLSLARMRAPPCAPPTSVHALASVCASASARLHV</sequence>
<organism evidence="2 3">
    <name type="scientific">Dentipellis fragilis</name>
    <dbReference type="NCBI Taxonomy" id="205917"/>
    <lineage>
        <taxon>Eukaryota</taxon>
        <taxon>Fungi</taxon>
        <taxon>Dikarya</taxon>
        <taxon>Basidiomycota</taxon>
        <taxon>Agaricomycotina</taxon>
        <taxon>Agaricomycetes</taxon>
        <taxon>Russulales</taxon>
        <taxon>Hericiaceae</taxon>
        <taxon>Dentipellis</taxon>
    </lineage>
</organism>
<name>A0A4Y9XNB4_9AGAM</name>
<dbReference type="Proteomes" id="UP000298327">
    <property type="component" value="Unassembled WGS sequence"/>
</dbReference>
<comment type="caution">
    <text evidence="2">The sequence shown here is derived from an EMBL/GenBank/DDBJ whole genome shotgun (WGS) entry which is preliminary data.</text>
</comment>
<evidence type="ECO:0000313" key="3">
    <source>
        <dbReference type="Proteomes" id="UP000298327"/>
    </source>
</evidence>
<feature type="region of interest" description="Disordered" evidence="1">
    <location>
        <begin position="126"/>
        <end position="163"/>
    </location>
</feature>
<dbReference type="AlphaFoldDB" id="A0A4Y9XNB4"/>